<reference evidence="2" key="2">
    <citation type="submission" date="2021-02" db="EMBL/GenBank/DDBJ databases">
        <authorList>
            <person name="Kimball J.A."/>
            <person name="Haas M.W."/>
            <person name="Macchietto M."/>
            <person name="Kono T."/>
            <person name="Duquette J."/>
            <person name="Shao M."/>
        </authorList>
    </citation>
    <scope>NUCLEOTIDE SEQUENCE</scope>
    <source>
        <tissue evidence="2">Fresh leaf tissue</tissue>
    </source>
</reference>
<proteinExistence type="predicted"/>
<dbReference type="Proteomes" id="UP000729402">
    <property type="component" value="Unassembled WGS sequence"/>
</dbReference>
<gene>
    <name evidence="2" type="ORF">GUJ93_ZPchr0015g7004</name>
</gene>
<evidence type="ECO:0000256" key="1">
    <source>
        <dbReference type="SAM" id="MobiDB-lite"/>
    </source>
</evidence>
<feature type="compositionally biased region" description="Basic and acidic residues" evidence="1">
    <location>
        <begin position="45"/>
        <end position="58"/>
    </location>
</feature>
<sequence>MCTARLVKPFGVCISDMPATGIRKTANMGSLTQLVEGSGTTGSSGREEWYDSNRNEDKRRKRGEKFPPDLPRNSSHTLPQHDPSPFSVLGKTMTGDGGPQLVTATSYKGISAVSLGILLSSSSFYAILADDDNGNNRRYLIDHMLAKKEQSFIQPSVLSHASSPDIFHLLIHKTTSR</sequence>
<accession>A0A8J5W133</accession>
<reference evidence="2" key="1">
    <citation type="journal article" date="2021" name="bioRxiv">
        <title>Whole Genome Assembly and Annotation of Northern Wild Rice, Zizania palustris L., Supports a Whole Genome Duplication in the Zizania Genus.</title>
        <authorList>
            <person name="Haas M."/>
            <person name="Kono T."/>
            <person name="Macchietto M."/>
            <person name="Millas R."/>
            <person name="McGilp L."/>
            <person name="Shao M."/>
            <person name="Duquette J."/>
            <person name="Hirsch C.N."/>
            <person name="Kimball J."/>
        </authorList>
    </citation>
    <scope>NUCLEOTIDE SEQUENCE</scope>
    <source>
        <tissue evidence="2">Fresh leaf tissue</tissue>
    </source>
</reference>
<comment type="caution">
    <text evidence="2">The sequence shown here is derived from an EMBL/GenBank/DDBJ whole genome shotgun (WGS) entry which is preliminary data.</text>
</comment>
<name>A0A8J5W133_ZIZPA</name>
<evidence type="ECO:0000313" key="2">
    <source>
        <dbReference type="EMBL" id="KAG8083566.1"/>
    </source>
</evidence>
<dbReference type="EMBL" id="JAAALK010000085">
    <property type="protein sequence ID" value="KAG8083566.1"/>
    <property type="molecule type" value="Genomic_DNA"/>
</dbReference>
<protein>
    <submittedName>
        <fullName evidence="2">Uncharacterized protein</fullName>
    </submittedName>
</protein>
<dbReference type="AlphaFoldDB" id="A0A8J5W133"/>
<keyword evidence="3" id="KW-1185">Reference proteome</keyword>
<feature type="region of interest" description="Disordered" evidence="1">
    <location>
        <begin position="34"/>
        <end position="85"/>
    </location>
</feature>
<evidence type="ECO:0000313" key="3">
    <source>
        <dbReference type="Proteomes" id="UP000729402"/>
    </source>
</evidence>
<organism evidence="2 3">
    <name type="scientific">Zizania palustris</name>
    <name type="common">Northern wild rice</name>
    <dbReference type="NCBI Taxonomy" id="103762"/>
    <lineage>
        <taxon>Eukaryota</taxon>
        <taxon>Viridiplantae</taxon>
        <taxon>Streptophyta</taxon>
        <taxon>Embryophyta</taxon>
        <taxon>Tracheophyta</taxon>
        <taxon>Spermatophyta</taxon>
        <taxon>Magnoliopsida</taxon>
        <taxon>Liliopsida</taxon>
        <taxon>Poales</taxon>
        <taxon>Poaceae</taxon>
        <taxon>BOP clade</taxon>
        <taxon>Oryzoideae</taxon>
        <taxon>Oryzeae</taxon>
        <taxon>Zizaniinae</taxon>
        <taxon>Zizania</taxon>
    </lineage>
</organism>